<feature type="compositionally biased region" description="Acidic residues" evidence="15">
    <location>
        <begin position="350"/>
        <end position="362"/>
    </location>
</feature>
<sequence length="960" mass="109143">MAESKSSLRQRTSASTPSEKLKVDTNDLPPPPSLSRTASSEIVWGKTPSGQVFRVPTTHDVLTLFHPGYPKSHFDLLNLALLGTQLVLFAYLSRTSAQIFFILYFGFWRAAYDAGLGWVLTKQSKSKWIVREMQRLGWLDESRNPEARQWIKRQLVGKMGKDYSFEDLPLEYNTWLLFRQVVDVILLNDFVAYCMFAFSCFRVPEGLSLAVHIMRWVAGIALIAFNAWVKTEAHNVVKDYGWYWGDVFFQRGALVFDGVFELAPHPMYSIGYAGYYGLSLISGSYAVLFASLAGHAAQFAFLVFFENPHIERAYGQRKLVAQRTPVFVQPRKSGAPQSAASTPATTEGDTATESELETETEGEYSPVTGSATRTAGAEENKPVSHHDLLTKYFRRDPVIFHNIDWCRAPDLMFIVMMVYAGFFLFMPRLSQQAMTGVYFVHALSWSLFHSFGLGLLLREQSRSKFLVRHFMKNYHYPSSVGRQGAVLEAFTNWKSIYNFSLCMTYLSLVGFVWKVYSIPSNWTVGTELLRHTMGVMLVGLHVWASRESYEVLGVFGWFYGDFFMDEFPTHLEYTGIYRYLNNPEIIGGTSWFGLALISGSYLTVGLAVLRHLSYWWFLSSVENPHMRKLYGDSLRKEAGFVKVMKNVASRNARILELSAPRHAPEIKRVAREVKGTFDKVYGETADAVEEFLAKSRPRISEVMQDTRVLLQQSREKMVITRVSSDVSLFDTSKYSIEIGSSNAQTSNKKFHVGEPITIHWKAPLSHSRRDWLGIYRVGANKSKLVTKVASRGMWAPVHDEEWDGDIPLGLDRPESEQRDSEGGTVVMKGDLIPWEAGRYEVRYHHHGKYNVMAVTAPIELYVHKPQVVTVDSVRHALMRIVPLCLDNDPNLVPLSCLPALEGNVRDPTRDPDDFNFWSERQAKRICKVINQAFEVQYAPEVVVGDANIRSLANRIVHSRE</sequence>
<keyword evidence="7 13" id="KW-0256">Endoplasmic reticulum</keyword>
<dbReference type="UniPathway" id="UPA00753"/>
<evidence type="ECO:0000256" key="10">
    <source>
        <dbReference type="ARBA" id="ARBA00023136"/>
    </source>
</evidence>
<feature type="transmembrane region" description="Helical" evidence="13 14">
    <location>
        <begin position="280"/>
        <end position="305"/>
    </location>
</feature>
<protein>
    <recommendedName>
        <fullName evidence="13 14">Phosphatidylethanolamine N-methyltransferase</fullName>
        <shortName evidence="13">PE methyltransferase</shortName>
        <shortName evidence="13 14">PEAMT</shortName>
        <shortName evidence="13">PEMT</shortName>
        <ecNumber evidence="13 14">2.1.1.17</ecNumber>
    </recommendedName>
</protein>
<comment type="caution">
    <text evidence="13 14">Lacks conserved residue(s) required for the propagation of feature annotation.</text>
</comment>
<keyword evidence="3 13" id="KW-0489">Methyltransferase</keyword>
<dbReference type="GO" id="GO:0004608">
    <property type="term" value="F:phosphatidylethanolamine N-methyltransferase activity"/>
    <property type="evidence" value="ECO:0007669"/>
    <property type="project" value="UniProtKB-UniRule"/>
</dbReference>
<evidence type="ECO:0000256" key="15">
    <source>
        <dbReference type="SAM" id="MobiDB-lite"/>
    </source>
</evidence>
<dbReference type="GO" id="GO:0006656">
    <property type="term" value="P:phosphatidylcholine biosynthetic process"/>
    <property type="evidence" value="ECO:0007669"/>
    <property type="project" value="UniProtKB-UniRule"/>
</dbReference>
<feature type="transmembrane region" description="Helical" evidence="13 14">
    <location>
        <begin position="184"/>
        <end position="204"/>
    </location>
</feature>
<keyword evidence="6 13" id="KW-0812">Transmembrane</keyword>
<dbReference type="STRING" id="1884261.A0A5C3QFN5"/>
<keyword evidence="9 13" id="KW-0443">Lipid metabolism</keyword>
<feature type="region of interest" description="Disordered" evidence="15">
    <location>
        <begin position="1"/>
        <end position="40"/>
    </location>
</feature>
<evidence type="ECO:0000256" key="8">
    <source>
        <dbReference type="ARBA" id="ARBA00022989"/>
    </source>
</evidence>
<feature type="compositionally biased region" description="Low complexity" evidence="15">
    <location>
        <begin position="335"/>
        <end position="346"/>
    </location>
</feature>
<evidence type="ECO:0000256" key="6">
    <source>
        <dbReference type="ARBA" id="ARBA00022692"/>
    </source>
</evidence>
<dbReference type="Pfam" id="PF04191">
    <property type="entry name" value="PEMT"/>
    <property type="match status" value="2"/>
</dbReference>
<dbReference type="HAMAP" id="MF_03217">
    <property type="entry name" value="PEMT"/>
    <property type="match status" value="1"/>
</dbReference>
<comment type="catalytic activity">
    <reaction evidence="13 14">
        <text>a 1,2-diacyl-sn-glycero-3-phosphoethanolamine + S-adenosyl-L-methionine = a 1,2-diacyl-sn-glycero-3-phospho-N-methylethanolamine + S-adenosyl-L-homocysteine + H(+)</text>
        <dbReference type="Rhea" id="RHEA:11164"/>
        <dbReference type="ChEBI" id="CHEBI:15378"/>
        <dbReference type="ChEBI" id="CHEBI:57856"/>
        <dbReference type="ChEBI" id="CHEBI:59789"/>
        <dbReference type="ChEBI" id="CHEBI:64573"/>
        <dbReference type="ChEBI" id="CHEBI:64612"/>
        <dbReference type="EC" id="2.1.1.17"/>
    </reaction>
</comment>
<evidence type="ECO:0000256" key="13">
    <source>
        <dbReference type="HAMAP-Rule" id="MF_03217"/>
    </source>
</evidence>
<proteinExistence type="inferred from homology"/>
<keyword evidence="4 13" id="KW-0808">Transferase</keyword>
<evidence type="ECO:0000256" key="9">
    <source>
        <dbReference type="ARBA" id="ARBA00023098"/>
    </source>
</evidence>
<dbReference type="PROSITE" id="PS51598">
    <property type="entry name" value="SAM_CHO2"/>
    <property type="match status" value="1"/>
</dbReference>
<feature type="transmembrane region" description="Helical" evidence="13 14">
    <location>
        <begin position="591"/>
        <end position="618"/>
    </location>
</feature>
<dbReference type="PANTHER" id="PTHR32138:SF0">
    <property type="entry name" value="PHOSPHATIDYLETHANOLAMINE N-METHYLTRANSFERASE"/>
    <property type="match status" value="1"/>
</dbReference>
<keyword evidence="10 13" id="KW-0472">Membrane</keyword>
<name>A0A5C3QFN5_9AGAR</name>
<evidence type="ECO:0000256" key="3">
    <source>
        <dbReference type="ARBA" id="ARBA00022603"/>
    </source>
</evidence>
<evidence type="ECO:0000256" key="1">
    <source>
        <dbReference type="ARBA" id="ARBA00004127"/>
    </source>
</evidence>
<feature type="compositionally biased region" description="Polar residues" evidence="15">
    <location>
        <begin position="1"/>
        <end position="18"/>
    </location>
</feature>
<dbReference type="EC" id="2.1.1.17" evidence="13 14"/>
<dbReference type="InterPro" id="IPR016219">
    <property type="entry name" value="Phosphatid-EA_MeTrfase_fun"/>
</dbReference>
<dbReference type="GO" id="GO:0032259">
    <property type="term" value="P:methylation"/>
    <property type="evidence" value="ECO:0007669"/>
    <property type="project" value="UniProtKB-KW"/>
</dbReference>
<evidence type="ECO:0000256" key="12">
    <source>
        <dbReference type="ARBA" id="ARBA00023264"/>
    </source>
</evidence>
<dbReference type="EMBL" id="ML178831">
    <property type="protein sequence ID" value="TFK99969.1"/>
    <property type="molecule type" value="Genomic_DNA"/>
</dbReference>
<evidence type="ECO:0000256" key="5">
    <source>
        <dbReference type="ARBA" id="ARBA00022691"/>
    </source>
</evidence>
<keyword evidence="12 13" id="KW-1208">Phospholipid metabolism</keyword>
<keyword evidence="2 13" id="KW-0444">Lipid biosynthesis</keyword>
<comment type="subcellular location">
    <subcellularLocation>
        <location evidence="1">Endomembrane system</location>
        <topology evidence="1">Multi-pass membrane protein</topology>
    </subcellularLocation>
    <subcellularLocation>
        <location evidence="13 14">Endoplasmic reticulum membrane</location>
        <topology evidence="13 14">Multi-pass membrane protein</topology>
    </subcellularLocation>
</comment>
<dbReference type="GO" id="GO:0005789">
    <property type="term" value="C:endoplasmic reticulum membrane"/>
    <property type="evidence" value="ECO:0007669"/>
    <property type="project" value="UniProtKB-SubCell"/>
</dbReference>
<evidence type="ECO:0000256" key="14">
    <source>
        <dbReference type="RuleBase" id="RU361122"/>
    </source>
</evidence>
<dbReference type="Proteomes" id="UP000305067">
    <property type="component" value="Unassembled WGS sequence"/>
</dbReference>
<organism evidence="16 17">
    <name type="scientific">Pterulicium gracile</name>
    <dbReference type="NCBI Taxonomy" id="1884261"/>
    <lineage>
        <taxon>Eukaryota</taxon>
        <taxon>Fungi</taxon>
        <taxon>Dikarya</taxon>
        <taxon>Basidiomycota</taxon>
        <taxon>Agaricomycotina</taxon>
        <taxon>Agaricomycetes</taxon>
        <taxon>Agaricomycetidae</taxon>
        <taxon>Agaricales</taxon>
        <taxon>Pleurotineae</taxon>
        <taxon>Pterulaceae</taxon>
        <taxon>Pterulicium</taxon>
    </lineage>
</organism>
<dbReference type="OrthoDB" id="4583at2759"/>
<comment type="similarity">
    <text evidence="13 14">Belongs to the class VI-like SAM-binding methyltransferase superfamily. CHO2 family.</text>
</comment>
<keyword evidence="17" id="KW-1185">Reference proteome</keyword>
<dbReference type="InterPro" id="IPR007318">
    <property type="entry name" value="Phopholipid_MeTrfase"/>
</dbReference>
<evidence type="ECO:0000256" key="2">
    <source>
        <dbReference type="ARBA" id="ARBA00022516"/>
    </source>
</evidence>
<dbReference type="PIRSF" id="PIRSF000383">
    <property type="entry name" value="PEAMT"/>
    <property type="match status" value="1"/>
</dbReference>
<comment type="pathway">
    <text evidence="13 14">Phospholipid metabolism; phosphatidylcholine biosynthesis.</text>
</comment>
<keyword evidence="8 13" id="KW-1133">Transmembrane helix</keyword>
<dbReference type="PANTHER" id="PTHR32138">
    <property type="entry name" value="PHOSPHATIDYLETHANOLAMINE N-METHYLTRANSFERASE"/>
    <property type="match status" value="1"/>
</dbReference>
<reference evidence="16 17" key="1">
    <citation type="journal article" date="2019" name="Nat. Ecol. Evol.">
        <title>Megaphylogeny resolves global patterns of mushroom evolution.</title>
        <authorList>
            <person name="Varga T."/>
            <person name="Krizsan K."/>
            <person name="Foldi C."/>
            <person name="Dima B."/>
            <person name="Sanchez-Garcia M."/>
            <person name="Sanchez-Ramirez S."/>
            <person name="Szollosi G.J."/>
            <person name="Szarkandi J.G."/>
            <person name="Papp V."/>
            <person name="Albert L."/>
            <person name="Andreopoulos W."/>
            <person name="Angelini C."/>
            <person name="Antonin V."/>
            <person name="Barry K.W."/>
            <person name="Bougher N.L."/>
            <person name="Buchanan P."/>
            <person name="Buyck B."/>
            <person name="Bense V."/>
            <person name="Catcheside P."/>
            <person name="Chovatia M."/>
            <person name="Cooper J."/>
            <person name="Damon W."/>
            <person name="Desjardin D."/>
            <person name="Finy P."/>
            <person name="Geml J."/>
            <person name="Haridas S."/>
            <person name="Hughes K."/>
            <person name="Justo A."/>
            <person name="Karasinski D."/>
            <person name="Kautmanova I."/>
            <person name="Kiss B."/>
            <person name="Kocsube S."/>
            <person name="Kotiranta H."/>
            <person name="LaButti K.M."/>
            <person name="Lechner B.E."/>
            <person name="Liimatainen K."/>
            <person name="Lipzen A."/>
            <person name="Lukacs Z."/>
            <person name="Mihaltcheva S."/>
            <person name="Morgado L.N."/>
            <person name="Niskanen T."/>
            <person name="Noordeloos M.E."/>
            <person name="Ohm R.A."/>
            <person name="Ortiz-Santana B."/>
            <person name="Ovrebo C."/>
            <person name="Racz N."/>
            <person name="Riley R."/>
            <person name="Savchenko A."/>
            <person name="Shiryaev A."/>
            <person name="Soop K."/>
            <person name="Spirin V."/>
            <person name="Szebenyi C."/>
            <person name="Tomsovsky M."/>
            <person name="Tulloss R.E."/>
            <person name="Uehling J."/>
            <person name="Grigoriev I.V."/>
            <person name="Vagvolgyi C."/>
            <person name="Papp T."/>
            <person name="Martin F.M."/>
            <person name="Miettinen O."/>
            <person name="Hibbett D.S."/>
            <person name="Nagy L.G."/>
        </authorList>
    </citation>
    <scope>NUCLEOTIDE SEQUENCE [LARGE SCALE GENOMIC DNA]</scope>
    <source>
        <strain evidence="16 17">CBS 309.79</strain>
    </source>
</reference>
<evidence type="ECO:0000313" key="16">
    <source>
        <dbReference type="EMBL" id="TFK99969.1"/>
    </source>
</evidence>
<evidence type="ECO:0000313" key="17">
    <source>
        <dbReference type="Proteomes" id="UP000305067"/>
    </source>
</evidence>
<feature type="transmembrane region" description="Helical" evidence="13 14">
    <location>
        <begin position="411"/>
        <end position="430"/>
    </location>
</feature>
<feature type="region of interest" description="Disordered" evidence="15">
    <location>
        <begin position="330"/>
        <end position="382"/>
    </location>
</feature>
<comment type="function">
    <text evidence="13 14">Catalyzes the first step of the methylation pathway of phosphatidylcholine biosynthesis, the SAM-dependent methylation of phosphatidylethanolamine (PE) to phosphatidylmonomethylethanolamine (PMME).</text>
</comment>
<evidence type="ECO:0000256" key="4">
    <source>
        <dbReference type="ARBA" id="ARBA00022679"/>
    </source>
</evidence>
<feature type="transmembrane region" description="Helical" evidence="13 14">
    <location>
        <begin position="210"/>
        <end position="229"/>
    </location>
</feature>
<keyword evidence="11 13" id="KW-0594">Phospholipid biosynthesis</keyword>
<evidence type="ECO:0000256" key="11">
    <source>
        <dbReference type="ARBA" id="ARBA00023209"/>
    </source>
</evidence>
<keyword evidence="5 13" id="KW-0949">S-adenosyl-L-methionine</keyword>
<gene>
    <name evidence="16" type="ORF">BDV98DRAFT_550817</name>
</gene>
<evidence type="ECO:0000256" key="7">
    <source>
        <dbReference type="ARBA" id="ARBA00022824"/>
    </source>
</evidence>
<feature type="transmembrane region" description="Helical" evidence="13 14">
    <location>
        <begin position="436"/>
        <end position="457"/>
    </location>
</feature>
<accession>A0A5C3QFN5</accession>
<dbReference type="AlphaFoldDB" id="A0A5C3QFN5"/>